<dbReference type="PANTHER" id="PTHR21310">
    <property type="entry name" value="AMINOGLYCOSIDE PHOSPHOTRANSFERASE-RELATED-RELATED"/>
    <property type="match status" value="1"/>
</dbReference>
<reference evidence="3 4" key="1">
    <citation type="journal article" date="2016" name="Genome Biol. Evol.">
        <title>Divergent and convergent evolution of fungal pathogenicity.</title>
        <authorList>
            <person name="Shang Y."/>
            <person name="Xiao G."/>
            <person name="Zheng P."/>
            <person name="Cen K."/>
            <person name="Zhan S."/>
            <person name="Wang C."/>
        </authorList>
    </citation>
    <scope>NUCLEOTIDE SEQUENCE [LARGE SCALE GENOMIC DNA]</scope>
    <source>
        <strain evidence="3 4">RCEF 4871</strain>
    </source>
</reference>
<dbReference type="AlphaFoldDB" id="A0A167GAU1"/>
<protein>
    <submittedName>
        <fullName evidence="3">Protein kinase-like domain protein</fullName>
    </submittedName>
</protein>
<feature type="domain" description="Aminoglycoside phosphotransferase" evidence="2">
    <location>
        <begin position="84"/>
        <end position="248"/>
    </location>
</feature>
<dbReference type="Pfam" id="PF01636">
    <property type="entry name" value="APH"/>
    <property type="match status" value="1"/>
</dbReference>
<feature type="region of interest" description="Disordered" evidence="1">
    <location>
        <begin position="360"/>
        <end position="381"/>
    </location>
</feature>
<dbReference type="SUPFAM" id="SSF56112">
    <property type="entry name" value="Protein kinase-like (PK-like)"/>
    <property type="match status" value="1"/>
</dbReference>
<evidence type="ECO:0000256" key="1">
    <source>
        <dbReference type="SAM" id="MobiDB-lite"/>
    </source>
</evidence>
<dbReference type="InterPro" id="IPR051678">
    <property type="entry name" value="AGP_Transferase"/>
</dbReference>
<sequence length="381" mass="42180">MSEKVIINREWYGSEVPAHLTTPLPTPAELIHLCNDASPCGYTSSLAYPPEAKSPTYWIKYGNSVVWNELASLKMAHDGLRSLGSPVKAPDVYYGCRVAISYADDPAGVPAYRTYLVMEYVRGKTAAQLLQDAADDEVAKDGIYQQIAFALSELHRIPVPDGSRPAAVNGGKIRHEIFDDNEAPLHYRNVTELEHHLNVFLSMNKAKCRVEHLAQEPMVFCYSDVWLGNFIIDEEGSITVVDCEDASILPSSFTRFILAGTRNKIERDIRDMVAVPSTEGIDNTSALCAVARPMVMGWGSFAKAGRKLLGSYERDEPDRVDKIVLDAKGQPLMFALKPAGPPPYTAFTWPLPPPPPLLPYLPPASMEPRSSLRPENDQEHK</sequence>
<proteinExistence type="predicted"/>
<keyword evidence="4" id="KW-1185">Reference proteome</keyword>
<feature type="compositionally biased region" description="Basic and acidic residues" evidence="1">
    <location>
        <begin position="370"/>
        <end position="381"/>
    </location>
</feature>
<dbReference type="Proteomes" id="UP000243498">
    <property type="component" value="Unassembled WGS sequence"/>
</dbReference>
<dbReference type="OrthoDB" id="3250044at2759"/>
<dbReference type="STRING" id="1081105.A0A167GAU1"/>
<evidence type="ECO:0000259" key="2">
    <source>
        <dbReference type="Pfam" id="PF01636"/>
    </source>
</evidence>
<dbReference type="EMBL" id="AZHC01000007">
    <property type="protein sequence ID" value="OAA46379.1"/>
    <property type="molecule type" value="Genomic_DNA"/>
</dbReference>
<comment type="caution">
    <text evidence="3">The sequence shown here is derived from an EMBL/GenBank/DDBJ whole genome shotgun (WGS) entry which is preliminary data.</text>
</comment>
<accession>A0A167GAU1</accession>
<gene>
    <name evidence="3" type="ORF">NOR_03132</name>
</gene>
<evidence type="ECO:0000313" key="3">
    <source>
        <dbReference type="EMBL" id="OAA46379.1"/>
    </source>
</evidence>
<name>A0A167GAU1_METRR</name>
<dbReference type="InterPro" id="IPR002575">
    <property type="entry name" value="Aminoglycoside_PTrfase"/>
</dbReference>
<dbReference type="InterPro" id="IPR011009">
    <property type="entry name" value="Kinase-like_dom_sf"/>
</dbReference>
<dbReference type="Gene3D" id="3.90.1200.10">
    <property type="match status" value="1"/>
</dbReference>
<organism evidence="3 4">
    <name type="scientific">Metarhizium rileyi (strain RCEF 4871)</name>
    <name type="common">Nomuraea rileyi</name>
    <dbReference type="NCBI Taxonomy" id="1649241"/>
    <lineage>
        <taxon>Eukaryota</taxon>
        <taxon>Fungi</taxon>
        <taxon>Dikarya</taxon>
        <taxon>Ascomycota</taxon>
        <taxon>Pezizomycotina</taxon>
        <taxon>Sordariomycetes</taxon>
        <taxon>Hypocreomycetidae</taxon>
        <taxon>Hypocreales</taxon>
        <taxon>Clavicipitaceae</taxon>
        <taxon>Metarhizium</taxon>
    </lineage>
</organism>
<evidence type="ECO:0000313" key="4">
    <source>
        <dbReference type="Proteomes" id="UP000243498"/>
    </source>
</evidence>